<dbReference type="RefSeq" id="WP_265144325.1">
    <property type="nucleotide sequence ID" value="NZ_JAPCHZ010000004.1"/>
</dbReference>
<reference evidence="1 2" key="1">
    <citation type="submission" date="2022-10" db="EMBL/GenBank/DDBJ databases">
        <title>Kaistella sp. BT-6-1-3.</title>
        <authorList>
            <person name="Ai J."/>
            <person name="Deng Z."/>
        </authorList>
    </citation>
    <scope>NUCLEOTIDE SEQUENCE [LARGE SCALE GENOMIC DNA]</scope>
    <source>
        <strain evidence="1 2">BT6-1-3</strain>
    </source>
</reference>
<accession>A0ABT3JN83</accession>
<keyword evidence="2" id="KW-1185">Reference proteome</keyword>
<gene>
    <name evidence="1" type="ORF">OK344_08110</name>
</gene>
<dbReference type="Pfam" id="PF13289">
    <property type="entry name" value="SIR2_2"/>
    <property type="match status" value="1"/>
</dbReference>
<name>A0ABT3JN83_9FLAO</name>
<comment type="caution">
    <text evidence="1">The sequence shown here is derived from an EMBL/GenBank/DDBJ whole genome shotgun (WGS) entry which is preliminary data.</text>
</comment>
<evidence type="ECO:0000313" key="2">
    <source>
        <dbReference type="Proteomes" id="UP001209107"/>
    </source>
</evidence>
<proteinExistence type="predicted"/>
<evidence type="ECO:0000313" key="1">
    <source>
        <dbReference type="EMBL" id="MCW4452171.1"/>
    </source>
</evidence>
<dbReference type="EMBL" id="JAPCHZ010000004">
    <property type="protein sequence ID" value="MCW4452171.1"/>
    <property type="molecule type" value="Genomic_DNA"/>
</dbReference>
<dbReference type="Proteomes" id="UP001209107">
    <property type="component" value="Unassembled WGS sequence"/>
</dbReference>
<organism evidence="1 2">
    <name type="scientific">Kaistella yananensis</name>
    <dbReference type="NCBI Taxonomy" id="2989820"/>
    <lineage>
        <taxon>Bacteria</taxon>
        <taxon>Pseudomonadati</taxon>
        <taxon>Bacteroidota</taxon>
        <taxon>Flavobacteriia</taxon>
        <taxon>Flavobacteriales</taxon>
        <taxon>Weeksellaceae</taxon>
        <taxon>Chryseobacterium group</taxon>
        <taxon>Kaistella</taxon>
    </lineage>
</organism>
<protein>
    <submittedName>
        <fullName evidence="1">SIR2 family protein</fullName>
    </submittedName>
</protein>
<sequence>MSKKYLFINGHKSVAVEYDGDTVSEVYIDGNRYDFGDEVNPNKLDFANAIKRKKYAELLNNQFENLVILSGAGSSVGIGQNIIDDVLEIEIERTGKIMSDLWDAVEAKLTTPLLEKFCDLVTYTKFELEEGNHRRYDKNLEKLLSLATIAKNFVVDPIVETDEIKKIDIDKTIKIIEQLIKENCTLKLPDDAPHLLFIEKITKRKVTLPRVKVFTLNYDTLFEQAGRKKNFTIIDGFSFSHPRTFSGRNFDLDIVSRNSSRVKEEDNFVQKVFHLYKPHGSVDWTKENNEIIQRENVENPLMIFPKDSKYESSYEQPYFEMMSRFQQNLRNENVLLVCIGFSFNDKHLVTAIIEALEQNPSFQLVVVNRSIDQTSPTFRPIFEASKKHSIITLVSELFKDFADNYPDLKSYNQEDVKKIILNLNSNTDEQ</sequence>